<comment type="subcellular location">
    <subcellularLocation>
        <location evidence="1">Membrane</location>
        <topology evidence="1">Multi-pass membrane protein</topology>
    </subcellularLocation>
</comment>
<dbReference type="NCBIfam" id="TIGR00815">
    <property type="entry name" value="sulP"/>
    <property type="match status" value="1"/>
</dbReference>
<dbReference type="InterPro" id="IPR001902">
    <property type="entry name" value="SLC26A/SulP_fam"/>
</dbReference>
<dbReference type="Pfam" id="PF01740">
    <property type="entry name" value="STAS"/>
    <property type="match status" value="1"/>
</dbReference>
<evidence type="ECO:0000256" key="1">
    <source>
        <dbReference type="ARBA" id="ARBA00004141"/>
    </source>
</evidence>
<dbReference type="SUPFAM" id="SSF52091">
    <property type="entry name" value="SpoIIaa-like"/>
    <property type="match status" value="1"/>
</dbReference>
<feature type="domain" description="STAS" evidence="6">
    <location>
        <begin position="428"/>
        <end position="540"/>
    </location>
</feature>
<organism evidence="7 8">
    <name type="scientific">Paenibacillus phyllosphaerae</name>
    <dbReference type="NCBI Taxonomy" id="274593"/>
    <lineage>
        <taxon>Bacteria</taxon>
        <taxon>Bacillati</taxon>
        <taxon>Bacillota</taxon>
        <taxon>Bacilli</taxon>
        <taxon>Bacillales</taxon>
        <taxon>Paenibacillaceae</taxon>
        <taxon>Paenibacillus</taxon>
    </lineage>
</organism>
<dbReference type="InterPro" id="IPR018045">
    <property type="entry name" value="S04_transporter_CS"/>
</dbReference>
<accession>A0A7W5AYX4</accession>
<dbReference type="Proteomes" id="UP000570361">
    <property type="component" value="Unassembled WGS sequence"/>
</dbReference>
<reference evidence="7 8" key="1">
    <citation type="submission" date="2020-08" db="EMBL/GenBank/DDBJ databases">
        <title>Genomic Encyclopedia of Type Strains, Phase III (KMG-III): the genomes of soil and plant-associated and newly described type strains.</title>
        <authorList>
            <person name="Whitman W."/>
        </authorList>
    </citation>
    <scope>NUCLEOTIDE SEQUENCE [LARGE SCALE GENOMIC DNA]</scope>
    <source>
        <strain evidence="7 8">CECT 5862</strain>
    </source>
</reference>
<keyword evidence="3 5" id="KW-1133">Transmembrane helix</keyword>
<keyword evidence="4 5" id="KW-0472">Membrane</keyword>
<feature type="transmembrane region" description="Helical" evidence="5">
    <location>
        <begin position="241"/>
        <end position="265"/>
    </location>
</feature>
<dbReference type="GO" id="GO:0008271">
    <property type="term" value="F:secondary active sulfate transmembrane transporter activity"/>
    <property type="evidence" value="ECO:0007669"/>
    <property type="project" value="InterPro"/>
</dbReference>
<dbReference type="PANTHER" id="PTHR11814">
    <property type="entry name" value="SULFATE TRANSPORTER"/>
    <property type="match status" value="1"/>
</dbReference>
<dbReference type="InterPro" id="IPR036513">
    <property type="entry name" value="STAS_dom_sf"/>
</dbReference>
<feature type="transmembrane region" description="Helical" evidence="5">
    <location>
        <begin position="123"/>
        <end position="147"/>
    </location>
</feature>
<dbReference type="RefSeq" id="WP_183601031.1">
    <property type="nucleotide sequence ID" value="NZ_JACHXK010000006.1"/>
</dbReference>
<feature type="transmembrane region" description="Helical" evidence="5">
    <location>
        <begin position="167"/>
        <end position="184"/>
    </location>
</feature>
<evidence type="ECO:0000256" key="5">
    <source>
        <dbReference type="SAM" id="Phobius"/>
    </source>
</evidence>
<comment type="caution">
    <text evidence="7">The sequence shown here is derived from an EMBL/GenBank/DDBJ whole genome shotgun (WGS) entry which is preliminary data.</text>
</comment>
<proteinExistence type="predicted"/>
<gene>
    <name evidence="7" type="ORF">FHS18_003235</name>
</gene>
<dbReference type="InterPro" id="IPR002645">
    <property type="entry name" value="STAS_dom"/>
</dbReference>
<evidence type="ECO:0000256" key="3">
    <source>
        <dbReference type="ARBA" id="ARBA00022989"/>
    </source>
</evidence>
<feature type="transmembrane region" description="Helical" evidence="5">
    <location>
        <begin position="323"/>
        <end position="353"/>
    </location>
</feature>
<feature type="transmembrane region" description="Helical" evidence="5">
    <location>
        <begin position="21"/>
        <end position="40"/>
    </location>
</feature>
<protein>
    <submittedName>
        <fullName evidence="7">SulP family sulfate permease</fullName>
    </submittedName>
</protein>
<name>A0A7W5AYX4_9BACL</name>
<evidence type="ECO:0000313" key="8">
    <source>
        <dbReference type="Proteomes" id="UP000570361"/>
    </source>
</evidence>
<dbReference type="AlphaFoldDB" id="A0A7W5AYX4"/>
<feature type="transmembrane region" description="Helical" evidence="5">
    <location>
        <begin position="285"/>
        <end position="303"/>
    </location>
</feature>
<dbReference type="Gene3D" id="3.30.750.24">
    <property type="entry name" value="STAS domain"/>
    <property type="match status" value="1"/>
</dbReference>
<feature type="transmembrane region" description="Helical" evidence="5">
    <location>
        <begin position="46"/>
        <end position="63"/>
    </location>
</feature>
<dbReference type="CDD" id="cd07042">
    <property type="entry name" value="STAS_SulP_like_sulfate_transporter"/>
    <property type="match status" value="1"/>
</dbReference>
<feature type="transmembrane region" description="Helical" evidence="5">
    <location>
        <begin position="374"/>
        <end position="404"/>
    </location>
</feature>
<dbReference type="InterPro" id="IPR011547">
    <property type="entry name" value="SLC26A/SulP_dom"/>
</dbReference>
<sequence length="560" mass="59970">MKWSGRFHGYTPASFRKDLTSGLIVGIIAIPLGMAFAIASGVKPEYGLYTTIVAGILISLFGGSRFQIGGPTGAFIPILFAIVMEYGYENLLIAGFLAGILLVMLGIFKLGELIKFIPRPVTIGFTAGIAVIIFSGQIANFLGLNGIEKHEQFLANMKEIIVHLDTVHLYSLLTALVCFVFLLLTPKVMPKVPGSLVGLLASTAAAMLFFNGHVATIGSAFGDIPSTLPQFHIPEITWGKLVLMLQPALVIAMLGSIESLLSAVVADGMTGKPHSSNRELIGQGIANIVTPFFGGIPATGAIARTATNIRNGAVSPVSGVVHGAVVLLILLLFAPFASEIPLAGMAPILMLVAWNMSERKAFKRILETKTGDSFILLVTFFATILANLTIAVGIGLLLAVLLFVKKMSDTWRVSSSVPEPASNTDSSIIAAVQNYPQLRICTFEGPLFFGSAYKLSATIPDPWSSPCQVLLLQLANVPYIDTTGASSLSHIVSRFHTKGGLVVISGIQQQPLDVLKKTRLHQRIGAANFFHHTGEAIQYVLFHLDMDSRDETPYRKSSNP</sequence>
<evidence type="ECO:0000259" key="6">
    <source>
        <dbReference type="PROSITE" id="PS50801"/>
    </source>
</evidence>
<dbReference type="GO" id="GO:0016020">
    <property type="term" value="C:membrane"/>
    <property type="evidence" value="ECO:0007669"/>
    <property type="project" value="UniProtKB-SubCell"/>
</dbReference>
<evidence type="ECO:0000256" key="2">
    <source>
        <dbReference type="ARBA" id="ARBA00022692"/>
    </source>
</evidence>
<dbReference type="PROSITE" id="PS50801">
    <property type="entry name" value="STAS"/>
    <property type="match status" value="1"/>
</dbReference>
<feature type="transmembrane region" description="Helical" evidence="5">
    <location>
        <begin position="92"/>
        <end position="111"/>
    </location>
</feature>
<dbReference type="PROSITE" id="PS01130">
    <property type="entry name" value="SLC26A"/>
    <property type="match status" value="1"/>
</dbReference>
<keyword evidence="8" id="KW-1185">Reference proteome</keyword>
<evidence type="ECO:0000313" key="7">
    <source>
        <dbReference type="EMBL" id="MBB3111167.1"/>
    </source>
</evidence>
<feature type="transmembrane region" description="Helical" evidence="5">
    <location>
        <begin position="196"/>
        <end position="221"/>
    </location>
</feature>
<dbReference type="EMBL" id="JACHXK010000006">
    <property type="protein sequence ID" value="MBB3111167.1"/>
    <property type="molecule type" value="Genomic_DNA"/>
</dbReference>
<keyword evidence="2 5" id="KW-0812">Transmembrane</keyword>
<evidence type="ECO:0000256" key="4">
    <source>
        <dbReference type="ARBA" id="ARBA00023136"/>
    </source>
</evidence>
<dbReference type="Pfam" id="PF00916">
    <property type="entry name" value="Sulfate_transp"/>
    <property type="match status" value="1"/>
</dbReference>